<name>A0A2U1L0P0_ARTAN</name>
<sequence length="268" mass="30088">MLSGPSFHVPSWARFLWNDKVPSKVQGFHWLAIQGRISVKEVLNSRGIIPSGQQVNCIWCNDATESVHHLLLHCGWSFRIWSALFRWWNVEWIIPSRPRQVLGGLESGDGNQCQKVLVPHRSVYDLGNVHSHNIKISNTKNLVCKMSIQIAQIGAGNMKPSYEGSIGREIEKMNVETLVLGSRNCDIDHELEKVEVAHKMFDEMSKVNFGVGHKVFDEMPKGNANPVRADYVDGISGRCAQVCDGHMLALKRLTQDTLSFTASIRVST</sequence>
<dbReference type="Pfam" id="PF13966">
    <property type="entry name" value="zf-RVT"/>
    <property type="match status" value="1"/>
</dbReference>
<dbReference type="Proteomes" id="UP000245207">
    <property type="component" value="Unassembled WGS sequence"/>
</dbReference>
<dbReference type="AlphaFoldDB" id="A0A2U1L0P0"/>
<accession>A0A2U1L0P0</accession>
<keyword evidence="3" id="KW-1185">Reference proteome</keyword>
<dbReference type="OrthoDB" id="696485at2759"/>
<reference evidence="2 3" key="1">
    <citation type="journal article" date="2018" name="Mol. Plant">
        <title>The genome of Artemisia annua provides insight into the evolution of Asteraceae family and artemisinin biosynthesis.</title>
        <authorList>
            <person name="Shen Q."/>
            <person name="Zhang L."/>
            <person name="Liao Z."/>
            <person name="Wang S."/>
            <person name="Yan T."/>
            <person name="Shi P."/>
            <person name="Liu M."/>
            <person name="Fu X."/>
            <person name="Pan Q."/>
            <person name="Wang Y."/>
            <person name="Lv Z."/>
            <person name="Lu X."/>
            <person name="Zhang F."/>
            <person name="Jiang W."/>
            <person name="Ma Y."/>
            <person name="Chen M."/>
            <person name="Hao X."/>
            <person name="Li L."/>
            <person name="Tang Y."/>
            <person name="Lv G."/>
            <person name="Zhou Y."/>
            <person name="Sun X."/>
            <person name="Brodelius P.E."/>
            <person name="Rose J.K.C."/>
            <person name="Tang K."/>
        </authorList>
    </citation>
    <scope>NUCLEOTIDE SEQUENCE [LARGE SCALE GENOMIC DNA]</scope>
    <source>
        <strain evidence="3">cv. Huhao1</strain>
        <tissue evidence="2">Leaf</tissue>
    </source>
</reference>
<comment type="caution">
    <text evidence="2">The sequence shown here is derived from an EMBL/GenBank/DDBJ whole genome shotgun (WGS) entry which is preliminary data.</text>
</comment>
<evidence type="ECO:0000313" key="2">
    <source>
        <dbReference type="EMBL" id="PWA42571.1"/>
    </source>
</evidence>
<organism evidence="2 3">
    <name type="scientific">Artemisia annua</name>
    <name type="common">Sweet wormwood</name>
    <dbReference type="NCBI Taxonomy" id="35608"/>
    <lineage>
        <taxon>Eukaryota</taxon>
        <taxon>Viridiplantae</taxon>
        <taxon>Streptophyta</taxon>
        <taxon>Embryophyta</taxon>
        <taxon>Tracheophyta</taxon>
        <taxon>Spermatophyta</taxon>
        <taxon>Magnoliopsida</taxon>
        <taxon>eudicotyledons</taxon>
        <taxon>Gunneridae</taxon>
        <taxon>Pentapetalae</taxon>
        <taxon>asterids</taxon>
        <taxon>campanulids</taxon>
        <taxon>Asterales</taxon>
        <taxon>Asteraceae</taxon>
        <taxon>Asteroideae</taxon>
        <taxon>Anthemideae</taxon>
        <taxon>Artemisiinae</taxon>
        <taxon>Artemisia</taxon>
    </lineage>
</organism>
<proteinExistence type="predicted"/>
<evidence type="ECO:0000313" key="3">
    <source>
        <dbReference type="Proteomes" id="UP000245207"/>
    </source>
</evidence>
<gene>
    <name evidence="2" type="ORF">CTI12_AA543450</name>
</gene>
<feature type="domain" description="Reverse transcriptase zinc-binding" evidence="1">
    <location>
        <begin position="10"/>
        <end position="81"/>
    </location>
</feature>
<evidence type="ECO:0000259" key="1">
    <source>
        <dbReference type="Pfam" id="PF13966"/>
    </source>
</evidence>
<dbReference type="InterPro" id="IPR026960">
    <property type="entry name" value="RVT-Znf"/>
</dbReference>
<protein>
    <recommendedName>
        <fullName evidence="1">Reverse transcriptase zinc-binding domain-containing protein</fullName>
    </recommendedName>
</protein>
<dbReference type="EMBL" id="PKPP01012324">
    <property type="protein sequence ID" value="PWA42571.1"/>
    <property type="molecule type" value="Genomic_DNA"/>
</dbReference>